<feature type="signal peptide" evidence="1">
    <location>
        <begin position="1"/>
        <end position="19"/>
    </location>
</feature>
<organism evidence="2 3">
    <name type="scientific">Diaporthe helianthi</name>
    <dbReference type="NCBI Taxonomy" id="158607"/>
    <lineage>
        <taxon>Eukaryota</taxon>
        <taxon>Fungi</taxon>
        <taxon>Dikarya</taxon>
        <taxon>Ascomycota</taxon>
        <taxon>Pezizomycotina</taxon>
        <taxon>Sordariomycetes</taxon>
        <taxon>Sordariomycetidae</taxon>
        <taxon>Diaporthales</taxon>
        <taxon>Diaporthaceae</taxon>
        <taxon>Diaporthe</taxon>
    </lineage>
</organism>
<evidence type="ECO:0000313" key="2">
    <source>
        <dbReference type="EMBL" id="POS68980.1"/>
    </source>
</evidence>
<proteinExistence type="predicted"/>
<name>A0A2P5HFE7_DIAHE</name>
<keyword evidence="3" id="KW-1185">Reference proteome</keyword>
<keyword evidence="1" id="KW-0732">Signal</keyword>
<protein>
    <submittedName>
        <fullName evidence="2">Uncharacterized protein</fullName>
    </submittedName>
</protein>
<dbReference type="EMBL" id="MAVT02002837">
    <property type="protein sequence ID" value="POS68980.1"/>
    <property type="molecule type" value="Genomic_DNA"/>
</dbReference>
<dbReference type="Proteomes" id="UP000094444">
    <property type="component" value="Unassembled WGS sequence"/>
</dbReference>
<comment type="caution">
    <text evidence="2">The sequence shown here is derived from an EMBL/GenBank/DDBJ whole genome shotgun (WGS) entry which is preliminary data.</text>
</comment>
<sequence length="183" mass="20015">MQFKNTFIIALGFAAFGIATPTPASDNALADPEAFNEIDLDVAPADALVERSPAADVQLLPRQGPIILIKRLSEIASAAMDVVQFLDRVDKTRRRAYTDRVANDVYNELNGDWGIVVINTKYHCPSGYYYLGTVRYQQIINEQDVTFDVLAIGHGQSVYNDGDTGGENMSSALLLNVIIFVAA</sequence>
<evidence type="ECO:0000256" key="1">
    <source>
        <dbReference type="SAM" id="SignalP"/>
    </source>
</evidence>
<gene>
    <name evidence="2" type="ORF">DHEL01_v212627</name>
</gene>
<dbReference type="InParanoid" id="A0A2P5HFE7"/>
<feature type="chain" id="PRO_5015109865" evidence="1">
    <location>
        <begin position="20"/>
        <end position="183"/>
    </location>
</feature>
<evidence type="ECO:0000313" key="3">
    <source>
        <dbReference type="Proteomes" id="UP000094444"/>
    </source>
</evidence>
<accession>A0A2P5HFE7</accession>
<dbReference type="AlphaFoldDB" id="A0A2P5HFE7"/>
<reference evidence="2" key="1">
    <citation type="submission" date="2017-09" db="EMBL/GenBank/DDBJ databases">
        <title>Polyketide synthases of a Diaporthe helianthi virulent isolate.</title>
        <authorList>
            <person name="Baroncelli R."/>
        </authorList>
    </citation>
    <scope>NUCLEOTIDE SEQUENCE [LARGE SCALE GENOMIC DNA]</scope>
    <source>
        <strain evidence="2">7/96</strain>
    </source>
</reference>